<dbReference type="Pfam" id="PF03861">
    <property type="entry name" value="ANTAR"/>
    <property type="match status" value="1"/>
</dbReference>
<keyword evidence="2" id="KW-0804">Transcription</keyword>
<name>A0ABU2BDH8_9MICC</name>
<dbReference type="InterPro" id="IPR012074">
    <property type="entry name" value="GAF_ANTAR"/>
</dbReference>
<dbReference type="InterPro" id="IPR005561">
    <property type="entry name" value="ANTAR"/>
</dbReference>
<evidence type="ECO:0000256" key="1">
    <source>
        <dbReference type="ARBA" id="ARBA00023015"/>
    </source>
</evidence>
<comment type="caution">
    <text evidence="5">The sequence shown here is derived from an EMBL/GenBank/DDBJ whole genome shotgun (WGS) entry which is preliminary data.</text>
</comment>
<reference evidence="5 6" key="1">
    <citation type="submission" date="2023-07" db="EMBL/GenBank/DDBJ databases">
        <title>Sequencing the genomes of 1000 actinobacteria strains.</title>
        <authorList>
            <person name="Klenk H.-P."/>
        </authorList>
    </citation>
    <scope>NUCLEOTIDE SEQUENCE [LARGE SCALE GENOMIC DNA]</scope>
    <source>
        <strain evidence="5 6">DSM 20167</strain>
    </source>
</reference>
<protein>
    <submittedName>
        <fullName evidence="5">Methionine-R-sulfoxide reductase with GAF domain</fullName>
    </submittedName>
</protein>
<gene>
    <name evidence="5" type="ORF">J2S64_000012</name>
</gene>
<evidence type="ECO:0000313" key="5">
    <source>
        <dbReference type="EMBL" id="MDR7356321.1"/>
    </source>
</evidence>
<dbReference type="EMBL" id="JAVDYI010000001">
    <property type="protein sequence ID" value="MDR7356321.1"/>
    <property type="molecule type" value="Genomic_DNA"/>
</dbReference>
<dbReference type="RefSeq" id="WP_310287020.1">
    <property type="nucleotide sequence ID" value="NZ_BAAAWO010000001.1"/>
</dbReference>
<feature type="domain" description="ANTAR" evidence="4">
    <location>
        <begin position="190"/>
        <end position="251"/>
    </location>
</feature>
<dbReference type="InterPro" id="IPR003018">
    <property type="entry name" value="GAF"/>
</dbReference>
<accession>A0ABU2BDH8</accession>
<evidence type="ECO:0000256" key="3">
    <source>
        <dbReference type="SAM" id="MobiDB-lite"/>
    </source>
</evidence>
<keyword evidence="1" id="KW-0805">Transcription regulation</keyword>
<evidence type="ECO:0000259" key="4">
    <source>
        <dbReference type="PROSITE" id="PS50921"/>
    </source>
</evidence>
<dbReference type="PROSITE" id="PS50921">
    <property type="entry name" value="ANTAR"/>
    <property type="match status" value="1"/>
</dbReference>
<evidence type="ECO:0000256" key="2">
    <source>
        <dbReference type="ARBA" id="ARBA00023163"/>
    </source>
</evidence>
<dbReference type="Pfam" id="PF13185">
    <property type="entry name" value="GAF_2"/>
    <property type="match status" value="1"/>
</dbReference>
<proteinExistence type="predicted"/>
<sequence length="264" mass="28982">MDAFDPRHNGNGKLNVASNTTAHPDAAESSISDYLQGLILESKDIEEFLNGLASHAALILSNDDDQVLCGITLLRDRKAATVASSSDHARQMDEIQYSFGDGPCMTAARDQLTIEIPDLDAELRWPEYAAAVRQYGICSVLAVPFDLEDDAKAALNLYSATPERFDAEAVEAAKRYTEQVNKVLRLGLRLARLVETAAHLRSALESRTIIDLAVGIIMAQNRCSQETAVEILKSASNGRNLKLRDIADTLVRSISREETHTHFD</sequence>
<dbReference type="Gene3D" id="3.30.450.40">
    <property type="match status" value="1"/>
</dbReference>
<dbReference type="InterPro" id="IPR029016">
    <property type="entry name" value="GAF-like_dom_sf"/>
</dbReference>
<dbReference type="Gene3D" id="1.10.10.10">
    <property type="entry name" value="Winged helix-like DNA-binding domain superfamily/Winged helix DNA-binding domain"/>
    <property type="match status" value="1"/>
</dbReference>
<feature type="region of interest" description="Disordered" evidence="3">
    <location>
        <begin position="1"/>
        <end position="21"/>
    </location>
</feature>
<organism evidence="5 6">
    <name type="scientific">Paeniglutamicibacter sulfureus</name>
    <dbReference type="NCBI Taxonomy" id="43666"/>
    <lineage>
        <taxon>Bacteria</taxon>
        <taxon>Bacillati</taxon>
        <taxon>Actinomycetota</taxon>
        <taxon>Actinomycetes</taxon>
        <taxon>Micrococcales</taxon>
        <taxon>Micrococcaceae</taxon>
        <taxon>Paeniglutamicibacter</taxon>
    </lineage>
</organism>
<dbReference type="InterPro" id="IPR036388">
    <property type="entry name" value="WH-like_DNA-bd_sf"/>
</dbReference>
<keyword evidence="6" id="KW-1185">Reference proteome</keyword>
<dbReference type="SMART" id="SM01012">
    <property type="entry name" value="ANTAR"/>
    <property type="match status" value="1"/>
</dbReference>
<dbReference type="PIRSF" id="PIRSF036625">
    <property type="entry name" value="GAF_ANTAR"/>
    <property type="match status" value="1"/>
</dbReference>
<dbReference type="Proteomes" id="UP001183817">
    <property type="component" value="Unassembled WGS sequence"/>
</dbReference>
<evidence type="ECO:0000313" key="6">
    <source>
        <dbReference type="Proteomes" id="UP001183817"/>
    </source>
</evidence>
<dbReference type="SUPFAM" id="SSF55781">
    <property type="entry name" value="GAF domain-like"/>
    <property type="match status" value="1"/>
</dbReference>